<dbReference type="HOGENOM" id="CLU_3283625_0_0_11"/>
<dbReference type="AlphaFoldDB" id="S2W7N2"/>
<reference evidence="1 2" key="1">
    <citation type="submission" date="2013-05" db="EMBL/GenBank/DDBJ databases">
        <title>The Genome Sequence of Actinobaculum schaalii FB123-CNA2.</title>
        <authorList>
            <consortium name="The Broad Institute Genomics Platform"/>
            <person name="Earl A."/>
            <person name="Ward D."/>
            <person name="Feldgarden M."/>
            <person name="Gevers D."/>
            <person name="Saerens B."/>
            <person name="Vaneechoutte M."/>
            <person name="Walker B."/>
            <person name="Young S."/>
            <person name="Zeng Q."/>
            <person name="Gargeya S."/>
            <person name="Fitzgerald M."/>
            <person name="Haas B."/>
            <person name="Abouelleil A."/>
            <person name="Allen A.W."/>
            <person name="Alvarado L."/>
            <person name="Arachchi H.M."/>
            <person name="Berlin A.M."/>
            <person name="Chapman S.B."/>
            <person name="Gainer-Dewar J."/>
            <person name="Goldberg J."/>
            <person name="Griggs A."/>
            <person name="Gujja S."/>
            <person name="Hansen M."/>
            <person name="Howarth C."/>
            <person name="Imamovic A."/>
            <person name="Ireland A."/>
            <person name="Larimer J."/>
            <person name="McCowan C."/>
            <person name="Murphy C."/>
            <person name="Pearson M."/>
            <person name="Poon T.W."/>
            <person name="Priest M."/>
            <person name="Roberts A."/>
            <person name="Saif S."/>
            <person name="Shea T."/>
            <person name="Sisk P."/>
            <person name="Sykes S."/>
            <person name="Wortman J."/>
            <person name="Nusbaum C."/>
            <person name="Birren B."/>
        </authorList>
    </citation>
    <scope>NUCLEOTIDE SEQUENCE [LARGE SCALE GENOMIC DNA]</scope>
    <source>
        <strain evidence="1 2">FB123-CNA-2</strain>
    </source>
</reference>
<sequence length="40" mass="4328">MFLLVGNLMLARYTTAPRGLGLRGAGVVVPKNYFRAGLFS</sequence>
<dbReference type="Proteomes" id="UP000014393">
    <property type="component" value="Unassembled WGS sequence"/>
</dbReference>
<comment type="caution">
    <text evidence="1">The sequence shown here is derived from an EMBL/GenBank/DDBJ whole genome shotgun (WGS) entry which is preliminary data.</text>
</comment>
<gene>
    <name evidence="1" type="ORF">HMPREF9237_00154</name>
</gene>
<name>S2W7N2_9ACTO</name>
<evidence type="ECO:0000313" key="1">
    <source>
        <dbReference type="EMBL" id="EPD28627.1"/>
    </source>
</evidence>
<evidence type="ECO:0000313" key="2">
    <source>
        <dbReference type="Proteomes" id="UP000014393"/>
    </source>
</evidence>
<organism evidence="1 2">
    <name type="scientific">Actinotignum schaalii FB123-CNA-2</name>
    <dbReference type="NCBI Taxonomy" id="883067"/>
    <lineage>
        <taxon>Bacteria</taxon>
        <taxon>Bacillati</taxon>
        <taxon>Actinomycetota</taxon>
        <taxon>Actinomycetes</taxon>
        <taxon>Actinomycetales</taxon>
        <taxon>Actinomycetaceae</taxon>
        <taxon>Actinotignum</taxon>
    </lineage>
</organism>
<dbReference type="EMBL" id="AGWM01000002">
    <property type="protein sequence ID" value="EPD28627.1"/>
    <property type="molecule type" value="Genomic_DNA"/>
</dbReference>
<keyword evidence="2" id="KW-1185">Reference proteome</keyword>
<protein>
    <submittedName>
        <fullName evidence="1">Uncharacterized protein</fullName>
    </submittedName>
</protein>
<proteinExistence type="predicted"/>
<accession>S2W7N2</accession>